<reference evidence="4" key="1">
    <citation type="journal article" date="2019" name="Int. J. Syst. Evol. Microbiol.">
        <title>The Global Catalogue of Microorganisms (GCM) 10K type strain sequencing project: providing services to taxonomists for standard genome sequencing and annotation.</title>
        <authorList>
            <consortium name="The Broad Institute Genomics Platform"/>
            <consortium name="The Broad Institute Genome Sequencing Center for Infectious Disease"/>
            <person name="Wu L."/>
            <person name="Ma J."/>
        </authorList>
    </citation>
    <scope>NUCLEOTIDE SEQUENCE [LARGE SCALE GENOMIC DNA]</scope>
    <source>
        <strain evidence="4">JCM 11813</strain>
    </source>
</reference>
<gene>
    <name evidence="3" type="ORF">GCM10009606_31700</name>
</gene>
<name>A0ABP4F4K6_9ACTN</name>
<evidence type="ECO:0000259" key="2">
    <source>
        <dbReference type="Pfam" id="PF14280"/>
    </source>
</evidence>
<feature type="region of interest" description="Disordered" evidence="1">
    <location>
        <begin position="438"/>
        <end position="464"/>
    </location>
</feature>
<evidence type="ECO:0000313" key="4">
    <source>
        <dbReference type="Proteomes" id="UP001499979"/>
    </source>
</evidence>
<dbReference type="InterPro" id="IPR025375">
    <property type="entry name" value="DUF4365"/>
</dbReference>
<feature type="domain" description="DUF4365" evidence="2">
    <location>
        <begin position="36"/>
        <end position="160"/>
    </location>
</feature>
<accession>A0ABP4F4K6</accession>
<proteinExistence type="predicted"/>
<dbReference type="Proteomes" id="UP001499979">
    <property type="component" value="Unassembled WGS sequence"/>
</dbReference>
<comment type="caution">
    <text evidence="3">The sequence shown here is derived from an EMBL/GenBank/DDBJ whole genome shotgun (WGS) entry which is preliminary data.</text>
</comment>
<keyword evidence="4" id="KW-1185">Reference proteome</keyword>
<evidence type="ECO:0000256" key="1">
    <source>
        <dbReference type="SAM" id="MobiDB-lite"/>
    </source>
</evidence>
<dbReference type="Pfam" id="PF14280">
    <property type="entry name" value="DUF4365"/>
    <property type="match status" value="1"/>
</dbReference>
<organism evidence="3 4">
    <name type="scientific">Nocardioides aquiterrae</name>
    <dbReference type="NCBI Taxonomy" id="203799"/>
    <lineage>
        <taxon>Bacteria</taxon>
        <taxon>Bacillati</taxon>
        <taxon>Actinomycetota</taxon>
        <taxon>Actinomycetes</taxon>
        <taxon>Propionibacteriales</taxon>
        <taxon>Nocardioidaceae</taxon>
        <taxon>Nocardioides</taxon>
    </lineage>
</organism>
<sequence length="464" mass="52345">MGQVIISLRYADDGGVEGAPVTLGKMIDDNTHKGDAGIALIHRRVSQMKHVWHDRTLDAGIDGSIELRDPSTGEMSNQHIFVQSKTGDRFPGETDTKFHFICNDRDVDYWMKAGHNPVILICSRPDTGDAWWAHVQSAFADPTRRATRRIDFDKATQKFTGDLSAKLFALTDPHGAAHTPVADQRPEKLVSNLLPVDFPDVIYSAQASTSAVGAVYAAQRESPYPVRSDFVLSHGRLYAWAPLAGTGLVRSTTTAAREMPVGELLGGSEDERHLFVRLLGAALQHDLRDSCRWNNQRRFIYYAASADLTELRVLSASGRKRLAFKGFYQRKDDPSRKQFYRHAALRWNFIDLAGDWYCQLTPDYYFTSDGYKESPFADEYLRKIKVRERNLAVLGETQLWAGVLRGDTEPSLMDSDETQRLLDFGPLLTFDVDKGIDDKEWQAPSEDDENPDQMALDFDFEDLE</sequence>
<dbReference type="EMBL" id="BAAAJE010000016">
    <property type="protein sequence ID" value="GAA1150754.1"/>
    <property type="molecule type" value="Genomic_DNA"/>
</dbReference>
<evidence type="ECO:0000313" key="3">
    <source>
        <dbReference type="EMBL" id="GAA1150754.1"/>
    </source>
</evidence>
<protein>
    <recommendedName>
        <fullName evidence="2">DUF4365 domain-containing protein</fullName>
    </recommendedName>
</protein>